<evidence type="ECO:0000256" key="2">
    <source>
        <dbReference type="SAM" id="Phobius"/>
    </source>
</evidence>
<name>A0A8H7WLA0_9HELO</name>
<protein>
    <recommendedName>
        <fullName evidence="6">Transmembrane protein</fullName>
    </recommendedName>
</protein>
<feature type="signal peptide" evidence="3">
    <location>
        <begin position="1"/>
        <end position="17"/>
    </location>
</feature>
<keyword evidence="2" id="KW-0812">Transmembrane</keyword>
<dbReference type="AlphaFoldDB" id="A0A8H7WLA0"/>
<feature type="chain" id="PRO_5034271364" description="Transmembrane protein" evidence="3">
    <location>
        <begin position="18"/>
        <end position="325"/>
    </location>
</feature>
<proteinExistence type="predicted"/>
<sequence length="325" mass="35909">MRATITVGTMGLMSVFAIMSASDYWPDLTPAQRATTVLSGVTAAGYMLSGVMGSWKDMLESNFDKNVKNFRIDKQAALQFWDISDPKNGLNMKSIDWVDIEYFQEDVMRTMEKEGKKSPPTMSEEEWDKKINEAGDDFNKRKPRVTMQAKVAVGFAMLAATALSIAFTVTLARAQIGLMWAGMAIEVASVAIGTFGLFAGSTLALCIPYIGHVYSIHWRHNCRYMTPDPIPTPDTPNEGRQNDPDGPPPPLLDPANLPWDVDAEGFPAVVIPPGEGFVIRIRGIINSIPKYPDRKNMKGISTLDVIENLSSGDKTLTRMEIQRVE</sequence>
<comment type="caution">
    <text evidence="4">The sequence shown here is derived from an EMBL/GenBank/DDBJ whole genome shotgun (WGS) entry which is preliminary data.</text>
</comment>
<keyword evidence="2" id="KW-1133">Transmembrane helix</keyword>
<accession>A0A8H7WLA0</accession>
<feature type="transmembrane region" description="Helical" evidence="2">
    <location>
        <begin position="151"/>
        <end position="172"/>
    </location>
</feature>
<keyword evidence="3" id="KW-0732">Signal</keyword>
<evidence type="ECO:0000256" key="3">
    <source>
        <dbReference type="SAM" id="SignalP"/>
    </source>
</evidence>
<evidence type="ECO:0008006" key="6">
    <source>
        <dbReference type="Google" id="ProtNLM"/>
    </source>
</evidence>
<evidence type="ECO:0000313" key="4">
    <source>
        <dbReference type="EMBL" id="KAG4426822.1"/>
    </source>
</evidence>
<feature type="region of interest" description="Disordered" evidence="1">
    <location>
        <begin position="229"/>
        <end position="254"/>
    </location>
</feature>
<dbReference type="Proteomes" id="UP000664132">
    <property type="component" value="Unassembled WGS sequence"/>
</dbReference>
<evidence type="ECO:0000313" key="5">
    <source>
        <dbReference type="Proteomes" id="UP000664132"/>
    </source>
</evidence>
<evidence type="ECO:0000256" key="1">
    <source>
        <dbReference type="SAM" id="MobiDB-lite"/>
    </source>
</evidence>
<organism evidence="4 5">
    <name type="scientific">Cadophora malorum</name>
    <dbReference type="NCBI Taxonomy" id="108018"/>
    <lineage>
        <taxon>Eukaryota</taxon>
        <taxon>Fungi</taxon>
        <taxon>Dikarya</taxon>
        <taxon>Ascomycota</taxon>
        <taxon>Pezizomycotina</taxon>
        <taxon>Leotiomycetes</taxon>
        <taxon>Helotiales</taxon>
        <taxon>Ploettnerulaceae</taxon>
        <taxon>Cadophora</taxon>
    </lineage>
</organism>
<dbReference type="EMBL" id="JAFJYH010000001">
    <property type="protein sequence ID" value="KAG4426822.1"/>
    <property type="molecule type" value="Genomic_DNA"/>
</dbReference>
<gene>
    <name evidence="4" type="ORF">IFR04_000253</name>
</gene>
<keyword evidence="2" id="KW-0472">Membrane</keyword>
<reference evidence="4" key="1">
    <citation type="submission" date="2021-02" db="EMBL/GenBank/DDBJ databases">
        <title>Genome sequence Cadophora malorum strain M34.</title>
        <authorList>
            <person name="Stefanovic E."/>
            <person name="Vu D."/>
            <person name="Scully C."/>
            <person name="Dijksterhuis J."/>
            <person name="Roader J."/>
            <person name="Houbraken J."/>
        </authorList>
    </citation>
    <scope>NUCLEOTIDE SEQUENCE</scope>
    <source>
        <strain evidence="4">M34</strain>
    </source>
</reference>
<feature type="transmembrane region" description="Helical" evidence="2">
    <location>
        <begin position="178"/>
        <end position="211"/>
    </location>
</feature>
<keyword evidence="5" id="KW-1185">Reference proteome</keyword>